<dbReference type="Pfam" id="PF06356">
    <property type="entry name" value="DUF1064"/>
    <property type="match status" value="1"/>
</dbReference>
<accession>A0ABU9PQK4</accession>
<sequence length="113" mass="13016">MRRHSKYGNARVRRGDEKFDSIAEFNRYRQLQMLERAGHITGLTRQVSFILAPKVVINGVAKRSLIYRADFGYTETGSNRQVVEDVKGVLTPVYKIKRHLMKAVHGIDILETK</sequence>
<gene>
    <name evidence="1" type="ORF">V8G57_02690</name>
</gene>
<name>A0ABU9PQK4_9BURK</name>
<protein>
    <submittedName>
        <fullName evidence="1">DUF1064 domain-containing protein</fullName>
    </submittedName>
</protein>
<evidence type="ECO:0000313" key="1">
    <source>
        <dbReference type="EMBL" id="MEM4986287.1"/>
    </source>
</evidence>
<dbReference type="RefSeq" id="WP_342828109.1">
    <property type="nucleotide sequence ID" value="NZ_JBANDC010000002.1"/>
</dbReference>
<dbReference type="EMBL" id="JBANDC010000002">
    <property type="protein sequence ID" value="MEM4986287.1"/>
    <property type="molecule type" value="Genomic_DNA"/>
</dbReference>
<comment type="caution">
    <text evidence="1">The sequence shown here is derived from an EMBL/GenBank/DDBJ whole genome shotgun (WGS) entry which is preliminary data.</text>
</comment>
<dbReference type="InterPro" id="IPR009414">
    <property type="entry name" value="DUF1064"/>
</dbReference>
<proteinExistence type="predicted"/>
<dbReference type="Proteomes" id="UP001495910">
    <property type="component" value="Unassembled WGS sequence"/>
</dbReference>
<organism evidence="1 2">
    <name type="scientific">Collimonas rhizosphaerae</name>
    <dbReference type="NCBI Taxonomy" id="3126357"/>
    <lineage>
        <taxon>Bacteria</taxon>
        <taxon>Pseudomonadati</taxon>
        <taxon>Pseudomonadota</taxon>
        <taxon>Betaproteobacteria</taxon>
        <taxon>Burkholderiales</taxon>
        <taxon>Oxalobacteraceae</taxon>
        <taxon>Collimonas</taxon>
    </lineage>
</organism>
<reference evidence="1 2" key="1">
    <citation type="submission" date="2024-02" db="EMBL/GenBank/DDBJ databases">
        <title>Draft genome sequence of Collimonas sp. strain H4R21, an effective mineral-weathering bacterial strain isolated from the beech rhizosphere.</title>
        <authorList>
            <person name="Morin E."/>
            <person name="Uroz S."/>
            <person name="Leveau J.H.J."/>
            <person name="Kumar R."/>
            <person name="Rey M.W."/>
            <person name="Pham J."/>
        </authorList>
    </citation>
    <scope>NUCLEOTIDE SEQUENCE [LARGE SCALE GENOMIC DNA]</scope>
    <source>
        <strain evidence="1 2">H4R21</strain>
    </source>
</reference>
<evidence type="ECO:0000313" key="2">
    <source>
        <dbReference type="Proteomes" id="UP001495910"/>
    </source>
</evidence>
<keyword evidence="2" id="KW-1185">Reference proteome</keyword>